<feature type="region of interest" description="Disordered" evidence="2">
    <location>
        <begin position="290"/>
        <end position="321"/>
    </location>
</feature>
<comment type="caution">
    <text evidence="3">The sequence shown here is derived from an EMBL/GenBank/DDBJ whole genome shotgun (WGS) entry which is preliminary data.</text>
</comment>
<dbReference type="EMBL" id="ML986584">
    <property type="protein sequence ID" value="KAF2269036.1"/>
    <property type="molecule type" value="Genomic_DNA"/>
</dbReference>
<gene>
    <name evidence="3" type="ORF">CC78DRAFT_606962</name>
</gene>
<feature type="coiled-coil region" evidence="1">
    <location>
        <begin position="81"/>
        <end position="146"/>
    </location>
</feature>
<feature type="region of interest" description="Disordered" evidence="2">
    <location>
        <begin position="447"/>
        <end position="470"/>
    </location>
</feature>
<name>A0A9P4N9E2_9PLEO</name>
<feature type="compositionally biased region" description="Polar residues" evidence="2">
    <location>
        <begin position="292"/>
        <end position="314"/>
    </location>
</feature>
<keyword evidence="4" id="KW-1185">Reference proteome</keyword>
<sequence>MAIFHFFKNAYTSTRCAEGHLTTALATINVLTKDRAAFGCEPEAPISLLACFVSAREVEARKKERDHELDLHQLHLTINNYAKVVEKLEITKKERDQAKEKLEITEKERESAKDHVAVLGASHKELQNARNTIASMANELEIVIKEREILSQKLFAATEELDLTKKSLESTSLDLNDTKTQLTEAISQHSLTRMDLEWAVDQQNQIHIELQTTAANNAHLHLSLNNVCTELVATKAAFHESQTTISQLNAEVKSLGSAAKELEDTRAELRKAQLQLAVFSTIKSPCGRSPEASHNFNVSSDSSTGSCSRVTTPTKDTESNDEIAKLQHDLAATYKELAKAKQWACDRTASCISCPYHLRRALMIARAAESEANKLVDEASMDRLRAWNELDEYKKTEARYPVLMADKWLKDQALLVAKRMSTGLYRDDDMLLGSVNEKIKETIQAADKARDEGVSERESDKEKEILQSQDNISDTSSETCAFILFRDHSDHEGNGLFAAESAKTQRIGILILSLQRKRLYKLIIYLVQSEIKVDNSEKSQNIQYGMVENFAKEDRNTSRFTFEDPDIINDITSAAGDDEVSIKEKALVTVASTTPSIGHEYKSLVEEPPDSKHNDDGDEDDDSAADSIVFILDSPYATAVAENKIRRPPTPEPEVMHIDSEAAVNAIPLGPSLTIGLESTPGSPVEPTQQPALYLAMDRTRESGTKKSTAGSALEHLPGSALQPFTELAREPTSGIAEKLVIEQAADSAGELNHKPTPESATKPTAEPVAEPTTEQHIPGHPLLTLVPEPKPVTREEHEETKPKLTKLRRRLVGRDGARFVQQTIRSHLLADDGVTKRSSRR</sequence>
<dbReference type="OrthoDB" id="10683236at2759"/>
<keyword evidence="1" id="KW-0175">Coiled coil</keyword>
<feature type="region of interest" description="Disordered" evidence="2">
    <location>
        <begin position="599"/>
        <end position="623"/>
    </location>
</feature>
<protein>
    <submittedName>
        <fullName evidence="3">Uncharacterized protein</fullName>
    </submittedName>
</protein>
<evidence type="ECO:0000256" key="1">
    <source>
        <dbReference type="SAM" id="Coils"/>
    </source>
</evidence>
<evidence type="ECO:0000256" key="2">
    <source>
        <dbReference type="SAM" id="MobiDB-lite"/>
    </source>
</evidence>
<proteinExistence type="predicted"/>
<reference evidence="4" key="1">
    <citation type="journal article" date="2020" name="Stud. Mycol.">
        <title>101 Dothideomycetes genomes: A test case for predicting lifestyles and emergence of pathogens.</title>
        <authorList>
            <person name="Haridas S."/>
            <person name="Albert R."/>
            <person name="Binder M."/>
            <person name="Bloem J."/>
            <person name="LaButti K."/>
            <person name="Salamov A."/>
            <person name="Andreopoulos B."/>
            <person name="Baker S."/>
            <person name="Barry K."/>
            <person name="Bills G."/>
            <person name="Bluhm B."/>
            <person name="Cannon C."/>
            <person name="Castanera R."/>
            <person name="Culley D."/>
            <person name="Daum C."/>
            <person name="Ezra D."/>
            <person name="Gonzalez J."/>
            <person name="Henrissat B."/>
            <person name="Kuo A."/>
            <person name="Liang C."/>
            <person name="Lipzen A."/>
            <person name="Lutzoni F."/>
            <person name="Magnuson J."/>
            <person name="Mondo S."/>
            <person name="Nolan M."/>
            <person name="Ohm R."/>
            <person name="Pangilinan J."/>
            <person name="Park H.-J."/>
            <person name="Ramirez L."/>
            <person name="Alfaro M."/>
            <person name="Sun H."/>
            <person name="Tritt A."/>
            <person name="Yoshinaga Y."/>
            <person name="Zwiers L.-H."/>
            <person name="Turgeon B."/>
            <person name="Goodwin S."/>
            <person name="Spatafora J."/>
            <person name="Crous P."/>
            <person name="Grigoriev I."/>
        </authorList>
    </citation>
    <scope>NUCLEOTIDE SEQUENCE [LARGE SCALE GENOMIC DNA]</scope>
    <source>
        <strain evidence="4">CBS 304.66</strain>
    </source>
</reference>
<dbReference type="AlphaFoldDB" id="A0A9P4N9E2"/>
<evidence type="ECO:0000313" key="4">
    <source>
        <dbReference type="Proteomes" id="UP000800093"/>
    </source>
</evidence>
<dbReference type="Proteomes" id="UP000800093">
    <property type="component" value="Unassembled WGS sequence"/>
</dbReference>
<feature type="compositionally biased region" description="Basic and acidic residues" evidence="2">
    <location>
        <begin position="599"/>
        <end position="615"/>
    </location>
</feature>
<accession>A0A9P4N9E2</accession>
<feature type="compositionally biased region" description="Basic and acidic residues" evidence="2">
    <location>
        <begin position="447"/>
        <end position="465"/>
    </location>
</feature>
<feature type="coiled-coil region" evidence="1">
    <location>
        <begin position="245"/>
        <end position="275"/>
    </location>
</feature>
<feature type="region of interest" description="Disordered" evidence="2">
    <location>
        <begin position="748"/>
        <end position="784"/>
    </location>
</feature>
<organism evidence="3 4">
    <name type="scientific">Lojkania enalia</name>
    <dbReference type="NCBI Taxonomy" id="147567"/>
    <lineage>
        <taxon>Eukaryota</taxon>
        <taxon>Fungi</taxon>
        <taxon>Dikarya</taxon>
        <taxon>Ascomycota</taxon>
        <taxon>Pezizomycotina</taxon>
        <taxon>Dothideomycetes</taxon>
        <taxon>Pleosporomycetidae</taxon>
        <taxon>Pleosporales</taxon>
        <taxon>Pleosporales incertae sedis</taxon>
        <taxon>Lojkania</taxon>
    </lineage>
</organism>
<evidence type="ECO:0000313" key="3">
    <source>
        <dbReference type="EMBL" id="KAF2269036.1"/>
    </source>
</evidence>